<protein>
    <submittedName>
        <fullName evidence="4">Inner membrane protein</fullName>
    </submittedName>
</protein>
<accession>A0A182E5L8</accession>
<keyword evidence="3" id="KW-1185">Reference proteome</keyword>
<name>A0A182E5L8_ONCOC</name>
<keyword evidence="1" id="KW-0472">Membrane</keyword>
<keyword evidence="1" id="KW-0812">Transmembrane</keyword>
<dbReference type="OrthoDB" id="5858966at2759"/>
<organism evidence="4">
    <name type="scientific">Onchocerca ochengi</name>
    <name type="common">Filarial nematode worm</name>
    <dbReference type="NCBI Taxonomy" id="42157"/>
    <lineage>
        <taxon>Eukaryota</taxon>
        <taxon>Metazoa</taxon>
        <taxon>Ecdysozoa</taxon>
        <taxon>Nematoda</taxon>
        <taxon>Chromadorea</taxon>
        <taxon>Rhabditida</taxon>
        <taxon>Spirurina</taxon>
        <taxon>Spiruromorpha</taxon>
        <taxon>Filarioidea</taxon>
        <taxon>Onchocercidae</taxon>
        <taxon>Onchocerca</taxon>
    </lineage>
</organism>
<keyword evidence="1" id="KW-1133">Transmembrane helix</keyword>
<feature type="transmembrane region" description="Helical" evidence="1">
    <location>
        <begin position="67"/>
        <end position="88"/>
    </location>
</feature>
<dbReference type="WBParaSite" id="nOo.2.0.1.t03299-RA">
    <property type="protein sequence ID" value="nOo.2.0.1.t03299-RA"/>
    <property type="gene ID" value="nOo.2.0.1.g03299"/>
</dbReference>
<dbReference type="Proteomes" id="UP000271087">
    <property type="component" value="Unassembled WGS sequence"/>
</dbReference>
<evidence type="ECO:0000256" key="1">
    <source>
        <dbReference type="SAM" id="Phobius"/>
    </source>
</evidence>
<evidence type="ECO:0000313" key="3">
    <source>
        <dbReference type="Proteomes" id="UP000271087"/>
    </source>
</evidence>
<sequence length="171" mass="19456">MDVKGANNSYLEVQQFEMSSGDKKDHHQMDDTFPDMNYIFFKGVPKIIQIADDMHRMTDYIMDLRNMTIGLVCFSFIGAMIFLFLRYIQKRNGTCERMITADHPEGLGKLIQSGSDTYRSYCDPSSTVILAKELSGKTKSTALMMKADGCAKNTRFANNRNHTNKSPLKEN</sequence>
<evidence type="ECO:0000313" key="2">
    <source>
        <dbReference type="EMBL" id="VDK68643.1"/>
    </source>
</evidence>
<evidence type="ECO:0000313" key="4">
    <source>
        <dbReference type="WBParaSite" id="nOo.2.0.1.t03299-RA"/>
    </source>
</evidence>
<dbReference type="AlphaFoldDB" id="A0A182E5L8"/>
<dbReference type="EMBL" id="UYRW01000614">
    <property type="protein sequence ID" value="VDK68643.1"/>
    <property type="molecule type" value="Genomic_DNA"/>
</dbReference>
<reference evidence="4" key="1">
    <citation type="submission" date="2016-06" db="UniProtKB">
        <authorList>
            <consortium name="WormBaseParasite"/>
        </authorList>
    </citation>
    <scope>IDENTIFICATION</scope>
</reference>
<reference evidence="2 3" key="2">
    <citation type="submission" date="2018-08" db="EMBL/GenBank/DDBJ databases">
        <authorList>
            <person name="Laetsch R D."/>
            <person name="Stevens L."/>
            <person name="Kumar S."/>
            <person name="Blaxter L. M."/>
        </authorList>
    </citation>
    <scope>NUCLEOTIDE SEQUENCE [LARGE SCALE GENOMIC DNA]</scope>
</reference>
<gene>
    <name evidence="2" type="ORF">NOO_LOCUS3299</name>
</gene>
<proteinExistence type="predicted"/>